<name>A0A183PQQ0_9TREM</name>
<organism evidence="1 2">
    <name type="scientific">Schistosoma mattheei</name>
    <dbReference type="NCBI Taxonomy" id="31246"/>
    <lineage>
        <taxon>Eukaryota</taxon>
        <taxon>Metazoa</taxon>
        <taxon>Spiralia</taxon>
        <taxon>Lophotrochozoa</taxon>
        <taxon>Platyhelminthes</taxon>
        <taxon>Trematoda</taxon>
        <taxon>Digenea</taxon>
        <taxon>Strigeidida</taxon>
        <taxon>Schistosomatoidea</taxon>
        <taxon>Schistosomatidae</taxon>
        <taxon>Schistosoma</taxon>
    </lineage>
</organism>
<protein>
    <submittedName>
        <fullName evidence="1">Uncharacterized protein</fullName>
    </submittedName>
</protein>
<dbReference type="EMBL" id="UZAL01037546">
    <property type="protein sequence ID" value="VDP72065.1"/>
    <property type="molecule type" value="Genomic_DNA"/>
</dbReference>
<dbReference type="AlphaFoldDB" id="A0A183PQQ0"/>
<keyword evidence="2" id="KW-1185">Reference proteome</keyword>
<evidence type="ECO:0000313" key="1">
    <source>
        <dbReference type="EMBL" id="VDP72065.1"/>
    </source>
</evidence>
<sequence>MEHREEMHSHATVTRPVRIGPPTLYGCWPRGRFSDTVDDKHNIEIDQSSSQSTRFPSAGTGYTFITNLPFQPPTRPPTSLNHVHTSTHSQVVPGSCYRGSSISSHPNKFRFRNPCSGGNHSVEPFIINSMPLLDTPNQINHHSNFVHNSKQTNHTTINGDKNQGIRTKQNLQESVCSLTFLPFYF</sequence>
<reference evidence="1 2" key="1">
    <citation type="submission" date="2018-11" db="EMBL/GenBank/DDBJ databases">
        <authorList>
            <consortium name="Pathogen Informatics"/>
        </authorList>
    </citation>
    <scope>NUCLEOTIDE SEQUENCE [LARGE SCALE GENOMIC DNA]</scope>
    <source>
        <strain>Denwood</strain>
        <strain evidence="2">Zambia</strain>
    </source>
</reference>
<proteinExistence type="predicted"/>
<gene>
    <name evidence="1" type="ORF">SMTD_LOCUS16687</name>
</gene>
<accession>A0A183PQQ0</accession>
<evidence type="ECO:0000313" key="2">
    <source>
        <dbReference type="Proteomes" id="UP000269396"/>
    </source>
</evidence>
<dbReference type="Proteomes" id="UP000269396">
    <property type="component" value="Unassembled WGS sequence"/>
</dbReference>